<keyword evidence="3" id="KW-0285">Flavoprotein</keyword>
<dbReference type="InterPro" id="IPR009075">
    <property type="entry name" value="AcylCo_DH/oxidase_C"/>
</dbReference>
<evidence type="ECO:0000256" key="3">
    <source>
        <dbReference type="ARBA" id="ARBA00022630"/>
    </source>
</evidence>
<dbReference type="GO" id="GO:0050660">
    <property type="term" value="F:flavin adenine dinucleotide binding"/>
    <property type="evidence" value="ECO:0007669"/>
    <property type="project" value="InterPro"/>
</dbReference>
<evidence type="ECO:0000256" key="1">
    <source>
        <dbReference type="ARBA" id="ARBA00001974"/>
    </source>
</evidence>
<dbReference type="Gene3D" id="1.10.540.10">
    <property type="entry name" value="Acyl-CoA dehydrogenase/oxidase, N-terminal domain"/>
    <property type="match status" value="1"/>
</dbReference>
<organism evidence="8 9">
    <name type="scientific">SAR86 cluster bacterium</name>
    <dbReference type="NCBI Taxonomy" id="2030880"/>
    <lineage>
        <taxon>Bacteria</taxon>
        <taxon>Pseudomonadati</taxon>
        <taxon>Pseudomonadota</taxon>
        <taxon>Gammaproteobacteria</taxon>
        <taxon>SAR86 cluster</taxon>
    </lineage>
</organism>
<dbReference type="Proteomes" id="UP000754644">
    <property type="component" value="Unassembled WGS sequence"/>
</dbReference>
<evidence type="ECO:0000259" key="7">
    <source>
        <dbReference type="Pfam" id="PF02771"/>
    </source>
</evidence>
<dbReference type="GO" id="GO:0003995">
    <property type="term" value="F:acyl-CoA dehydrogenase activity"/>
    <property type="evidence" value="ECO:0007669"/>
    <property type="project" value="TreeGrafter"/>
</dbReference>
<keyword evidence="5" id="KW-0560">Oxidoreductase</keyword>
<sequence>MDFNFTEEQLAFRDGVADILRDEVTPATIRRRWDSDTGLDAGLSHRLIDFGLPAMLVPEDMGGLGLSEVDFILLAQACGSVALPEPLVDEALVATPLLVEIANTTMTGGERARALLPEVANGTTRVAIGHWINPYINFADSADLLLLAHGDEVHLIAASDAQLVSQRSLDPSRRLSKITWQPSQASRLADGPVAATLWRCALNRGALGIAAQLLGLAEAMLQQTVQYSIDRQQFGRSIGANQAVKHLLADCAVKIEFAKPAVYRAAYTVSVAPARADFAVSHAKVAAGQAALLCAKNCMQVHGAMGYTWECDLQIWMKRSWALDKNWGDAGFHKNRIHEWLLRPGALLGADQTFGNAHLAVVAE</sequence>
<dbReference type="InterPro" id="IPR036250">
    <property type="entry name" value="AcylCo_DH-like_C"/>
</dbReference>
<accession>A0A973A915</accession>
<gene>
    <name evidence="8" type="ORF">HQ497_13440</name>
</gene>
<dbReference type="PANTHER" id="PTHR43884">
    <property type="entry name" value="ACYL-COA DEHYDROGENASE"/>
    <property type="match status" value="1"/>
</dbReference>
<protein>
    <submittedName>
        <fullName evidence="8">Acyl-CoA/acyl-ACP dehydrogenase</fullName>
    </submittedName>
</protein>
<comment type="similarity">
    <text evidence="2">Belongs to the acyl-CoA dehydrogenase family.</text>
</comment>
<dbReference type="SUPFAM" id="SSF47203">
    <property type="entry name" value="Acyl-CoA dehydrogenase C-terminal domain-like"/>
    <property type="match status" value="1"/>
</dbReference>
<evidence type="ECO:0000256" key="4">
    <source>
        <dbReference type="ARBA" id="ARBA00022827"/>
    </source>
</evidence>
<evidence type="ECO:0000256" key="2">
    <source>
        <dbReference type="ARBA" id="ARBA00009347"/>
    </source>
</evidence>
<evidence type="ECO:0000259" key="6">
    <source>
        <dbReference type="Pfam" id="PF00441"/>
    </source>
</evidence>
<dbReference type="EMBL" id="JABMOJ010000505">
    <property type="protein sequence ID" value="NQV66359.1"/>
    <property type="molecule type" value="Genomic_DNA"/>
</dbReference>
<feature type="domain" description="Acyl-CoA dehydrogenase/oxidase C-terminal" evidence="6">
    <location>
        <begin position="201"/>
        <end position="341"/>
    </location>
</feature>
<dbReference type="PANTHER" id="PTHR43884:SF20">
    <property type="entry name" value="ACYL-COA DEHYDROGENASE FADE28"/>
    <property type="match status" value="1"/>
</dbReference>
<name>A0A973A915_9GAMM</name>
<dbReference type="Pfam" id="PF00441">
    <property type="entry name" value="Acyl-CoA_dh_1"/>
    <property type="match status" value="1"/>
</dbReference>
<comment type="caution">
    <text evidence="8">The sequence shown here is derived from an EMBL/GenBank/DDBJ whole genome shotgun (WGS) entry which is preliminary data.</text>
</comment>
<proteinExistence type="inferred from homology"/>
<dbReference type="InterPro" id="IPR009100">
    <property type="entry name" value="AcylCoA_DH/oxidase_NM_dom_sf"/>
</dbReference>
<reference evidence="8" key="1">
    <citation type="submission" date="2020-05" db="EMBL/GenBank/DDBJ databases">
        <title>Sulfur intermediates as new biogeochemical hubs in an aquatic model microbial ecosystem.</title>
        <authorList>
            <person name="Vigneron A."/>
        </authorList>
    </citation>
    <scope>NUCLEOTIDE SEQUENCE</scope>
    <source>
        <strain evidence="8">Bin.250</strain>
    </source>
</reference>
<evidence type="ECO:0000313" key="9">
    <source>
        <dbReference type="Proteomes" id="UP000754644"/>
    </source>
</evidence>
<keyword evidence="4" id="KW-0274">FAD</keyword>
<dbReference type="InterPro" id="IPR013786">
    <property type="entry name" value="AcylCoA_DH/ox_N"/>
</dbReference>
<dbReference type="SUPFAM" id="SSF56645">
    <property type="entry name" value="Acyl-CoA dehydrogenase NM domain-like"/>
    <property type="match status" value="1"/>
</dbReference>
<dbReference type="AlphaFoldDB" id="A0A973A915"/>
<comment type="cofactor">
    <cofactor evidence="1">
        <name>FAD</name>
        <dbReference type="ChEBI" id="CHEBI:57692"/>
    </cofactor>
</comment>
<evidence type="ECO:0000256" key="5">
    <source>
        <dbReference type="ARBA" id="ARBA00023002"/>
    </source>
</evidence>
<dbReference type="Gene3D" id="1.20.140.10">
    <property type="entry name" value="Butyryl-CoA Dehydrogenase, subunit A, domain 3"/>
    <property type="match status" value="1"/>
</dbReference>
<feature type="domain" description="Acyl-CoA dehydrogenase/oxidase N-terminal" evidence="7">
    <location>
        <begin position="6"/>
        <end position="94"/>
    </location>
</feature>
<evidence type="ECO:0000313" key="8">
    <source>
        <dbReference type="EMBL" id="NQV66359.1"/>
    </source>
</evidence>
<dbReference type="InterPro" id="IPR037069">
    <property type="entry name" value="AcylCoA_DH/ox_N_sf"/>
</dbReference>
<dbReference type="Pfam" id="PF02771">
    <property type="entry name" value="Acyl-CoA_dh_N"/>
    <property type="match status" value="1"/>
</dbReference>